<dbReference type="GO" id="GO:0012505">
    <property type="term" value="C:endomembrane system"/>
    <property type="evidence" value="ECO:0007669"/>
    <property type="project" value="TreeGrafter"/>
</dbReference>
<evidence type="ECO:0000313" key="8">
    <source>
        <dbReference type="EMBL" id="KAF3572609.1"/>
    </source>
</evidence>
<dbReference type="Pfam" id="PF23259">
    <property type="entry name" value="CHX17_C"/>
    <property type="match status" value="1"/>
</dbReference>
<evidence type="ECO:0000256" key="4">
    <source>
        <dbReference type="ARBA" id="ARBA00023065"/>
    </source>
</evidence>
<dbReference type="AlphaFoldDB" id="A0A8S9RIJ8"/>
<name>A0A8S9RIJ8_BRACR</name>
<keyword evidence="3" id="KW-0630">Potassium</keyword>
<dbReference type="GO" id="GO:0006813">
    <property type="term" value="P:potassium ion transport"/>
    <property type="evidence" value="ECO:0007669"/>
    <property type="project" value="UniProtKB-KW"/>
</dbReference>
<dbReference type="InterPro" id="IPR057290">
    <property type="entry name" value="CHX17_C"/>
</dbReference>
<evidence type="ECO:0000313" key="9">
    <source>
        <dbReference type="Proteomes" id="UP000712600"/>
    </source>
</evidence>
<sequence length="401" mass="44382">MSQFLIECPMSQQDRSSASTTNLLPVVMNGDYYGGSSAAVPFKWESQPGTPRQRHSPVSPPLTPPPSYFYASPSSTKPVNPRKPNTHLGSVFNKNRGSPSSRAASSSSSSSTTSSVPSSPLRTHDLYGRNSPRSLCINDDICTLALDKKAALIVIPFHKQYAIDGNVDHVNSAIRSINLNVLDKAPCSVGIFIDRGETEGRRSVLMSHTWRNVAVIFIEGRDDAEALAFCMRIAEHPEVSVTMIHFLHKSSLYLNQQAGEENEYSEAHLINDFKNFSLNKPKIHYREEIVRDGVQTTQVISALGDTYDMVVVGRDHDLDSSVLYGLTDWSECPELGVIGDMFASSDFHFSVLVVHQQEGESLGMDDSYKLPDSPPRIVDPRVHPRFSVEEGFTSIDLHNNR</sequence>
<dbReference type="GO" id="GO:0098662">
    <property type="term" value="P:inorganic cation transmembrane transport"/>
    <property type="evidence" value="ECO:0007669"/>
    <property type="project" value="TreeGrafter"/>
</dbReference>
<accession>A0A8S9RIJ8</accession>
<keyword evidence="1" id="KW-0813">Transport</keyword>
<keyword evidence="2" id="KW-0633">Potassium transport</keyword>
<dbReference type="Proteomes" id="UP000712600">
    <property type="component" value="Unassembled WGS sequence"/>
</dbReference>
<feature type="domain" description="Cation/H(+) antiporter central" evidence="6">
    <location>
        <begin position="137"/>
        <end position="197"/>
    </location>
</feature>
<dbReference type="InterPro" id="IPR050794">
    <property type="entry name" value="CPA2_transporter"/>
</dbReference>
<evidence type="ECO:0000256" key="2">
    <source>
        <dbReference type="ARBA" id="ARBA00022538"/>
    </source>
</evidence>
<comment type="caution">
    <text evidence="8">The sequence shown here is derived from an EMBL/GenBank/DDBJ whole genome shotgun (WGS) entry which is preliminary data.</text>
</comment>
<dbReference type="EMBL" id="QGKX02000095">
    <property type="protein sequence ID" value="KAF3572609.1"/>
    <property type="molecule type" value="Genomic_DNA"/>
</dbReference>
<feature type="compositionally biased region" description="Low complexity" evidence="5">
    <location>
        <begin position="98"/>
        <end position="119"/>
    </location>
</feature>
<proteinExistence type="predicted"/>
<evidence type="ECO:0000256" key="1">
    <source>
        <dbReference type="ARBA" id="ARBA00022448"/>
    </source>
</evidence>
<reference evidence="8" key="1">
    <citation type="submission" date="2019-12" db="EMBL/GenBank/DDBJ databases">
        <title>Genome sequencing and annotation of Brassica cretica.</title>
        <authorList>
            <person name="Studholme D.J."/>
            <person name="Sarris P."/>
        </authorList>
    </citation>
    <scope>NUCLEOTIDE SEQUENCE</scope>
    <source>
        <strain evidence="8">PFS-109/04</strain>
        <tissue evidence="8">Leaf</tissue>
    </source>
</reference>
<evidence type="ECO:0000259" key="7">
    <source>
        <dbReference type="Pfam" id="PF23259"/>
    </source>
</evidence>
<evidence type="ECO:0000256" key="5">
    <source>
        <dbReference type="SAM" id="MobiDB-lite"/>
    </source>
</evidence>
<keyword evidence="4" id="KW-0406">Ion transport</keyword>
<evidence type="ECO:0000259" key="6">
    <source>
        <dbReference type="Pfam" id="PF23256"/>
    </source>
</evidence>
<feature type="compositionally biased region" description="Pro residues" evidence="5">
    <location>
        <begin position="58"/>
        <end position="67"/>
    </location>
</feature>
<organism evidence="8 9">
    <name type="scientific">Brassica cretica</name>
    <name type="common">Mustard</name>
    <dbReference type="NCBI Taxonomy" id="69181"/>
    <lineage>
        <taxon>Eukaryota</taxon>
        <taxon>Viridiplantae</taxon>
        <taxon>Streptophyta</taxon>
        <taxon>Embryophyta</taxon>
        <taxon>Tracheophyta</taxon>
        <taxon>Spermatophyta</taxon>
        <taxon>Magnoliopsida</taxon>
        <taxon>eudicotyledons</taxon>
        <taxon>Gunneridae</taxon>
        <taxon>Pentapetalae</taxon>
        <taxon>rosids</taxon>
        <taxon>malvids</taxon>
        <taxon>Brassicales</taxon>
        <taxon>Brassicaceae</taxon>
        <taxon>Brassiceae</taxon>
        <taxon>Brassica</taxon>
    </lineage>
</organism>
<protein>
    <submittedName>
        <fullName evidence="8">Uncharacterized protein</fullName>
    </submittedName>
</protein>
<dbReference type="Gene3D" id="3.40.50.12370">
    <property type="match status" value="1"/>
</dbReference>
<feature type="region of interest" description="Disordered" evidence="5">
    <location>
        <begin position="43"/>
        <end position="126"/>
    </location>
</feature>
<evidence type="ECO:0000256" key="3">
    <source>
        <dbReference type="ARBA" id="ARBA00022958"/>
    </source>
</evidence>
<dbReference type="PANTHER" id="PTHR32468">
    <property type="entry name" value="CATION/H + ANTIPORTER"/>
    <property type="match status" value="1"/>
</dbReference>
<dbReference type="GO" id="GO:0006885">
    <property type="term" value="P:regulation of pH"/>
    <property type="evidence" value="ECO:0007669"/>
    <property type="project" value="TreeGrafter"/>
</dbReference>
<dbReference type="PANTHER" id="PTHR32468:SF23">
    <property type="entry name" value="CATION_H(+) ANTIPORTER 14"/>
    <property type="match status" value="1"/>
</dbReference>
<dbReference type="InterPro" id="IPR057291">
    <property type="entry name" value="CHX17_2nd"/>
</dbReference>
<gene>
    <name evidence="8" type="ORF">F2Q69_00063713</name>
</gene>
<feature type="domain" description="Cation/H(+) antiporter C-terminal" evidence="7">
    <location>
        <begin position="213"/>
        <end position="359"/>
    </location>
</feature>
<dbReference type="Pfam" id="PF23256">
    <property type="entry name" value="CHX17_2nd"/>
    <property type="match status" value="1"/>
</dbReference>